<sequence>MSTSDVEAVLADEPDRYHRLLAVIGLASVGEFAKALAQLSTAREDAFGMLEEGLRLFITELHITHDEREQALTALLRANLEIEQKLVLIEAQRHEIRQLSTPVLDLWEGVLAVPIVGTLDHARAIEVTDTLLQRVVATRARSALVDLTGVADVDAGTADHLLKLVAAVKLVGCECVVTGVSPAVAETLAALDDAPRALRCLPNLREGLRHCLTARAASRANTAPAG</sequence>
<name>A0ABT5B160_9BACT</name>
<protein>
    <submittedName>
        <fullName evidence="3">STAS domain-containing protein</fullName>
    </submittedName>
</protein>
<evidence type="ECO:0000313" key="3">
    <source>
        <dbReference type="EMBL" id="MDC0667827.1"/>
    </source>
</evidence>
<dbReference type="Proteomes" id="UP001217838">
    <property type="component" value="Unassembled WGS sequence"/>
</dbReference>
<evidence type="ECO:0000259" key="2">
    <source>
        <dbReference type="PROSITE" id="PS50801"/>
    </source>
</evidence>
<gene>
    <name evidence="3" type="ORF">POL58_08765</name>
</gene>
<dbReference type="InterPro" id="IPR051932">
    <property type="entry name" value="Bact_StressResp_Reg"/>
</dbReference>
<comment type="caution">
    <text evidence="3">The sequence shown here is derived from an EMBL/GenBank/DDBJ whole genome shotgun (WGS) entry which is preliminary data.</text>
</comment>
<keyword evidence="1" id="KW-0597">Phosphoprotein</keyword>
<dbReference type="PANTHER" id="PTHR33745">
    <property type="entry name" value="RSBT ANTAGONIST PROTEIN RSBS-RELATED"/>
    <property type="match status" value="1"/>
</dbReference>
<dbReference type="EMBL" id="JAQNDN010000002">
    <property type="protein sequence ID" value="MDC0667827.1"/>
    <property type="molecule type" value="Genomic_DNA"/>
</dbReference>
<dbReference type="InterPro" id="IPR002645">
    <property type="entry name" value="STAS_dom"/>
</dbReference>
<dbReference type="Gene3D" id="3.30.750.24">
    <property type="entry name" value="STAS domain"/>
    <property type="match status" value="1"/>
</dbReference>
<dbReference type="PANTHER" id="PTHR33745:SF3">
    <property type="entry name" value="RSBT CO-ANTAGONIST PROTEIN RSBRC"/>
    <property type="match status" value="1"/>
</dbReference>
<dbReference type="RefSeq" id="WP_271996247.1">
    <property type="nucleotide sequence ID" value="NZ_JAQNDN010000002.1"/>
</dbReference>
<keyword evidence="4" id="KW-1185">Reference proteome</keyword>
<feature type="domain" description="STAS" evidence="2">
    <location>
        <begin position="100"/>
        <end position="188"/>
    </location>
</feature>
<proteinExistence type="predicted"/>
<dbReference type="InterPro" id="IPR036513">
    <property type="entry name" value="STAS_dom_sf"/>
</dbReference>
<reference evidence="3 4" key="1">
    <citation type="submission" date="2022-11" db="EMBL/GenBank/DDBJ databases">
        <title>Minimal conservation of predation-associated metabolite biosynthetic gene clusters underscores biosynthetic potential of Myxococcota including descriptions for ten novel species: Archangium lansinium sp. nov., Myxococcus landrumus sp. nov., Nannocystis bai.</title>
        <authorList>
            <person name="Ahearne A."/>
            <person name="Stevens C."/>
            <person name="Dowd S."/>
        </authorList>
    </citation>
    <scope>NUCLEOTIDE SEQUENCE [LARGE SCALE GENOMIC DNA]</scope>
    <source>
        <strain evidence="3 4">NCELM</strain>
    </source>
</reference>
<dbReference type="Pfam" id="PF01740">
    <property type="entry name" value="STAS"/>
    <property type="match status" value="1"/>
</dbReference>
<dbReference type="PROSITE" id="PS50801">
    <property type="entry name" value="STAS"/>
    <property type="match status" value="1"/>
</dbReference>
<dbReference type="SUPFAM" id="SSF52091">
    <property type="entry name" value="SpoIIaa-like"/>
    <property type="match status" value="1"/>
</dbReference>
<organism evidence="3 4">
    <name type="scientific">Nannocystis radixulma</name>
    <dbReference type="NCBI Taxonomy" id="2995305"/>
    <lineage>
        <taxon>Bacteria</taxon>
        <taxon>Pseudomonadati</taxon>
        <taxon>Myxococcota</taxon>
        <taxon>Polyangia</taxon>
        <taxon>Nannocystales</taxon>
        <taxon>Nannocystaceae</taxon>
        <taxon>Nannocystis</taxon>
    </lineage>
</organism>
<evidence type="ECO:0000256" key="1">
    <source>
        <dbReference type="ARBA" id="ARBA00022553"/>
    </source>
</evidence>
<accession>A0ABT5B160</accession>
<dbReference type="CDD" id="cd07041">
    <property type="entry name" value="STAS_RsbR_RsbS_like"/>
    <property type="match status" value="1"/>
</dbReference>
<evidence type="ECO:0000313" key="4">
    <source>
        <dbReference type="Proteomes" id="UP001217838"/>
    </source>
</evidence>